<dbReference type="PANTHER" id="PTHR47926:SF343">
    <property type="entry name" value="PENTACOTRIPEPTIDE-REPEAT REGION OF PRORP DOMAIN-CONTAINING PROTEIN"/>
    <property type="match status" value="1"/>
</dbReference>
<organism evidence="3 4">
    <name type="scientific">Rhododendron simsii</name>
    <name type="common">Sims's rhododendron</name>
    <dbReference type="NCBI Taxonomy" id="118357"/>
    <lineage>
        <taxon>Eukaryota</taxon>
        <taxon>Viridiplantae</taxon>
        <taxon>Streptophyta</taxon>
        <taxon>Embryophyta</taxon>
        <taxon>Tracheophyta</taxon>
        <taxon>Spermatophyta</taxon>
        <taxon>Magnoliopsida</taxon>
        <taxon>eudicotyledons</taxon>
        <taxon>Gunneridae</taxon>
        <taxon>Pentapetalae</taxon>
        <taxon>asterids</taxon>
        <taxon>Ericales</taxon>
        <taxon>Ericaceae</taxon>
        <taxon>Ericoideae</taxon>
        <taxon>Rhodoreae</taxon>
        <taxon>Rhododendron</taxon>
    </lineage>
</organism>
<dbReference type="Pfam" id="PF20431">
    <property type="entry name" value="E_motif"/>
    <property type="match status" value="1"/>
</dbReference>
<dbReference type="AlphaFoldDB" id="A0A834FW20"/>
<dbReference type="EMBL" id="WJXA01000075">
    <property type="protein sequence ID" value="KAF7116366.1"/>
    <property type="molecule type" value="Genomic_DNA"/>
</dbReference>
<dbReference type="FunFam" id="1.25.40.10:FF:000688">
    <property type="entry name" value="Pentatricopeptide repeat-containing protein"/>
    <property type="match status" value="1"/>
</dbReference>
<evidence type="ECO:0000313" key="4">
    <source>
        <dbReference type="Proteomes" id="UP000626092"/>
    </source>
</evidence>
<feature type="repeat" description="PPR" evidence="2">
    <location>
        <begin position="204"/>
        <end position="238"/>
    </location>
</feature>
<evidence type="ECO:0000256" key="2">
    <source>
        <dbReference type="PROSITE-ProRule" id="PRU00708"/>
    </source>
</evidence>
<feature type="repeat" description="PPR" evidence="2">
    <location>
        <begin position="385"/>
        <end position="419"/>
    </location>
</feature>
<evidence type="ECO:0000313" key="3">
    <source>
        <dbReference type="EMBL" id="KAF7116366.1"/>
    </source>
</evidence>
<feature type="repeat" description="PPR" evidence="2">
    <location>
        <begin position="319"/>
        <end position="353"/>
    </location>
</feature>
<feature type="repeat" description="PPR" evidence="2">
    <location>
        <begin position="587"/>
        <end position="621"/>
    </location>
</feature>
<dbReference type="NCBIfam" id="TIGR00756">
    <property type="entry name" value="PPR"/>
    <property type="match status" value="9"/>
</dbReference>
<dbReference type="InterPro" id="IPR046960">
    <property type="entry name" value="PPR_At4g14850-like_plant"/>
</dbReference>
<feature type="repeat" description="PPR" evidence="2">
    <location>
        <begin position="72"/>
        <end position="102"/>
    </location>
</feature>
<dbReference type="Gene3D" id="1.25.40.10">
    <property type="entry name" value="Tetratricopeptide repeat domain"/>
    <property type="match status" value="7"/>
</dbReference>
<dbReference type="PROSITE" id="PS51375">
    <property type="entry name" value="PPR"/>
    <property type="match status" value="8"/>
</dbReference>
<feature type="repeat" description="PPR" evidence="2">
    <location>
        <begin position="556"/>
        <end position="586"/>
    </location>
</feature>
<evidence type="ECO:0008006" key="5">
    <source>
        <dbReference type="Google" id="ProtNLM"/>
    </source>
</evidence>
<gene>
    <name evidence="3" type="ORF">RHSIM_RhsimUnG0030800</name>
</gene>
<dbReference type="FunFam" id="1.25.40.10:FF:000090">
    <property type="entry name" value="Pentatricopeptide repeat-containing protein, chloroplastic"/>
    <property type="match status" value="1"/>
</dbReference>
<dbReference type="InterPro" id="IPR011990">
    <property type="entry name" value="TPR-like_helical_dom_sf"/>
</dbReference>
<sequence length="792" mass="88483">METKAIFMHLANLLQFCIDKKANLSGKILHGYMLRNGLSADTFLSNRLIEFYSKCSDTPTARHLFDKMPMRNIYSWHAMLDGYCKASKLKDAREVFAAMPERNTVSWNTLISALARSGLEQEAMDVYHMMNLEGFMPTHFTLASVFSACGALVDVDCGMECHGVAIKIGLDKNVFVANALLCMYAKCRCIEDSIRAFGDLPIPNEVSFTAMMGILADSDRVEEAFSMFRTMHRTGIRIDSVSLSSVMGVCARDRRGQFGITSEAYGFSSNMHGHQIHGLSVKLGFERDLHLINSLLDMYAKKGDMTSAEIIFNNLPEVSVVSWNIMIGGYGQNHDTEKAMDYMHGMLHQGFEPDEVTHINMLAACVKSGDIEIGRRIFDRIVCPSLSSWNAILSGYSQNDNHKEAIKLFREMQFRGVQPDRTTLAIITSSCAGIGLLEGGKQVHAYSLRALFHTDIYLASGLIGIYSKCHKIETAKCIFNNMLELDSACWNSMIAGLSLNSLDKEAFSLFKKMLGKGLLSTQFSYAIILSCCANLSSLSHGRQIHAQIAKDGYMTDVYVGSALINMYCKCGDVDGAREYFDEMPLKNIVTWNEMIYGYAQNGCGEKAVSVYKDMIVSGEEPDGITFVAVLTACSHSGLVDTGIEIFNSMKIEHGVDILLDHYTCIIDALGRAGRFHEAEVLIDRMPYKDDPIVWEVLLSSCRVHANVSLARRAAEELFRLDPQNSAPYVLLANMYSSLGRWEEAKVFRKMMGDKQVSKNPGYSWVEPKNRMEVFDVDEDFRMVVDKFEAANI</sequence>
<evidence type="ECO:0000256" key="1">
    <source>
        <dbReference type="ARBA" id="ARBA00022737"/>
    </source>
</evidence>
<reference evidence="3" key="1">
    <citation type="submission" date="2019-11" db="EMBL/GenBank/DDBJ databases">
        <authorList>
            <person name="Liu Y."/>
            <person name="Hou J."/>
            <person name="Li T.-Q."/>
            <person name="Guan C.-H."/>
            <person name="Wu X."/>
            <person name="Wu H.-Z."/>
            <person name="Ling F."/>
            <person name="Zhang R."/>
            <person name="Shi X.-G."/>
            <person name="Ren J.-P."/>
            <person name="Chen E.-F."/>
            <person name="Sun J.-M."/>
        </authorList>
    </citation>
    <scope>NUCLEOTIDE SEQUENCE</scope>
    <source>
        <strain evidence="3">Adult_tree_wgs_1</strain>
        <tissue evidence="3">Leaves</tissue>
    </source>
</reference>
<dbReference type="InterPro" id="IPR002885">
    <property type="entry name" value="PPR_rpt"/>
</dbReference>
<accession>A0A834FW20</accession>
<comment type="caution">
    <text evidence="3">The sequence shown here is derived from an EMBL/GenBank/DDBJ whole genome shotgun (WGS) entry which is preliminary data.</text>
</comment>
<dbReference type="InterPro" id="IPR046848">
    <property type="entry name" value="E_motif"/>
</dbReference>
<proteinExistence type="predicted"/>
<name>A0A834FW20_RHOSS</name>
<dbReference type="PANTHER" id="PTHR47926">
    <property type="entry name" value="PENTATRICOPEPTIDE REPEAT-CONTAINING PROTEIN"/>
    <property type="match status" value="1"/>
</dbReference>
<protein>
    <recommendedName>
        <fullName evidence="5">Pentatricopeptide repeat-containing protein</fullName>
    </recommendedName>
</protein>
<dbReference type="Pfam" id="PF01535">
    <property type="entry name" value="PPR"/>
    <property type="match status" value="3"/>
</dbReference>
<keyword evidence="1" id="KW-0677">Repeat</keyword>
<dbReference type="FunFam" id="1.25.40.10:FF:000442">
    <property type="entry name" value="Pentatricopeptide repeat-containing protein At3g49710"/>
    <property type="match status" value="1"/>
</dbReference>
<dbReference type="OrthoDB" id="185373at2759"/>
<dbReference type="Pfam" id="PF12854">
    <property type="entry name" value="PPR_1"/>
    <property type="match status" value="1"/>
</dbReference>
<dbReference type="GO" id="GO:0009451">
    <property type="term" value="P:RNA modification"/>
    <property type="evidence" value="ECO:0007669"/>
    <property type="project" value="InterPro"/>
</dbReference>
<dbReference type="FunFam" id="1.25.40.10:FF:000782">
    <property type="entry name" value="Pentatricopeptide repeat-containing protein"/>
    <property type="match status" value="1"/>
</dbReference>
<keyword evidence="4" id="KW-1185">Reference proteome</keyword>
<feature type="repeat" description="PPR" evidence="2">
    <location>
        <begin position="103"/>
        <end position="137"/>
    </location>
</feature>
<dbReference type="GO" id="GO:0003723">
    <property type="term" value="F:RNA binding"/>
    <property type="evidence" value="ECO:0007669"/>
    <property type="project" value="InterPro"/>
</dbReference>
<feature type="repeat" description="PPR" evidence="2">
    <location>
        <begin position="486"/>
        <end position="520"/>
    </location>
</feature>
<dbReference type="Pfam" id="PF13041">
    <property type="entry name" value="PPR_2"/>
    <property type="match status" value="5"/>
</dbReference>
<dbReference type="SUPFAM" id="SSF48452">
    <property type="entry name" value="TPR-like"/>
    <property type="match status" value="1"/>
</dbReference>
<dbReference type="Proteomes" id="UP000626092">
    <property type="component" value="Unassembled WGS sequence"/>
</dbReference>